<reference evidence="1" key="2">
    <citation type="submission" date="2015-07" db="EMBL/GenBank/DDBJ databases">
        <authorList>
            <person name="Noorani M."/>
        </authorList>
    </citation>
    <scope>NUCLEOTIDE SEQUENCE</scope>
    <source>
        <strain evidence="1">Yugu1</strain>
    </source>
</reference>
<accession>A0A368RS69</accession>
<dbReference type="EMBL" id="CM003534">
    <property type="protein sequence ID" value="RCV33009.1"/>
    <property type="molecule type" value="Genomic_DNA"/>
</dbReference>
<protein>
    <submittedName>
        <fullName evidence="1">Uncharacterized protein</fullName>
    </submittedName>
</protein>
<name>A0A368RS69_SETIT</name>
<reference evidence="1" key="1">
    <citation type="journal article" date="2012" name="Nat. Biotechnol.">
        <title>Reference genome sequence of the model plant Setaria.</title>
        <authorList>
            <person name="Bennetzen J.L."/>
            <person name="Schmutz J."/>
            <person name="Wang H."/>
            <person name="Percifield R."/>
            <person name="Hawkins J."/>
            <person name="Pontaroli A.C."/>
            <person name="Estep M."/>
            <person name="Feng L."/>
            <person name="Vaughn J.N."/>
            <person name="Grimwood J."/>
            <person name="Jenkins J."/>
            <person name="Barry K."/>
            <person name="Lindquist E."/>
            <person name="Hellsten U."/>
            <person name="Deshpande S."/>
            <person name="Wang X."/>
            <person name="Wu X."/>
            <person name="Mitros T."/>
            <person name="Triplett J."/>
            <person name="Yang X."/>
            <person name="Ye C.Y."/>
            <person name="Mauro-Herrera M."/>
            <person name="Wang L."/>
            <person name="Li P."/>
            <person name="Sharma M."/>
            <person name="Sharma R."/>
            <person name="Ronald P.C."/>
            <person name="Panaud O."/>
            <person name="Kellogg E.A."/>
            <person name="Brutnell T.P."/>
            <person name="Doust A.N."/>
            <person name="Tuskan G.A."/>
            <person name="Rokhsar D."/>
            <person name="Devos K.M."/>
        </authorList>
    </citation>
    <scope>NUCLEOTIDE SEQUENCE [LARGE SCALE GENOMIC DNA]</scope>
    <source>
        <strain evidence="1">Yugu1</strain>
    </source>
</reference>
<proteinExistence type="predicted"/>
<gene>
    <name evidence="1" type="ORF">SETIT_7G048500v2</name>
</gene>
<sequence length="231" mass="25598">MKTFPHGKGRRTKGRRVPSSQVNFHWSSVPLPSGFGVKSLRYMPVIYKIDSNTPPLPFLSCFALEPRNYRCSHYCGRRPSPRPHGRIATSRRAAPKRHLPNRLYAACQPNHRPPPPILMPRSSGLARRVVASSAASTSTAAQERRRPWRSILVVRAGSMKQPVFARHGGRRPLLSSLSCVQDPFLPNPFHAWGRFVRGGPCTSGSGAVRGIDWRTPACTTPRTPALRGADP</sequence>
<organism evidence="1">
    <name type="scientific">Setaria italica</name>
    <name type="common">Foxtail millet</name>
    <name type="synonym">Panicum italicum</name>
    <dbReference type="NCBI Taxonomy" id="4555"/>
    <lineage>
        <taxon>Eukaryota</taxon>
        <taxon>Viridiplantae</taxon>
        <taxon>Streptophyta</taxon>
        <taxon>Embryophyta</taxon>
        <taxon>Tracheophyta</taxon>
        <taxon>Spermatophyta</taxon>
        <taxon>Magnoliopsida</taxon>
        <taxon>Liliopsida</taxon>
        <taxon>Poales</taxon>
        <taxon>Poaceae</taxon>
        <taxon>PACMAD clade</taxon>
        <taxon>Panicoideae</taxon>
        <taxon>Panicodae</taxon>
        <taxon>Paniceae</taxon>
        <taxon>Cenchrinae</taxon>
        <taxon>Setaria</taxon>
    </lineage>
</organism>
<dbReference type="AlphaFoldDB" id="A0A368RS69"/>
<evidence type="ECO:0000313" key="1">
    <source>
        <dbReference type="EMBL" id="RCV33009.1"/>
    </source>
</evidence>